<comment type="caution">
    <text evidence="2">The sequence shown here is derived from an EMBL/GenBank/DDBJ whole genome shotgun (WGS) entry which is preliminary data.</text>
</comment>
<evidence type="ECO:0000313" key="2">
    <source>
        <dbReference type="EMBL" id="MBR0683177.1"/>
    </source>
</evidence>
<accession>A0A9X9XHJ1</accession>
<proteinExistence type="predicted"/>
<dbReference type="AlphaFoldDB" id="A0A9X9XHJ1"/>
<reference evidence="2" key="1">
    <citation type="submission" date="2020-01" db="EMBL/GenBank/DDBJ databases">
        <authorList>
            <person name="Rat A."/>
        </authorList>
    </citation>
    <scope>NUCLEOTIDE SEQUENCE</scope>
    <source>
        <strain evidence="2">LMG 31228</strain>
    </source>
</reference>
<dbReference type="Proteomes" id="UP001138709">
    <property type="component" value="Unassembled WGS sequence"/>
</dbReference>
<dbReference type="EMBL" id="JAAEDL010000028">
    <property type="protein sequence ID" value="MBR0683177.1"/>
    <property type="molecule type" value="Genomic_DNA"/>
</dbReference>
<sequence length="218" mass="22037">MADGFAPLALAATRDGFAPTFLIAALDAARREAAAAPPSPPPEPPGPDPMEEILAEARRLARQEGRAEGLREAAAAREALAAQAALLAAGALREGRAAAAEAAAKVATDLARLALSMLEAALPGIAAENGAALTAGFVRRLAPLLETTPEARILVAPGLAEPTRALLAADGVTVEEDAALAPGDARAEWRGGGAAFDLAARRRDIRGVLDAAGLGPRE</sequence>
<reference evidence="2" key="2">
    <citation type="journal article" date="2021" name="Syst. Appl. Microbiol.">
        <title>Roseomonas hellenica sp. nov., isolated from roots of wild-growing Alkanna tinctoria.</title>
        <authorList>
            <person name="Rat A."/>
            <person name="Naranjo H.D."/>
            <person name="Lebbe L."/>
            <person name="Cnockaert M."/>
            <person name="Krigas N."/>
            <person name="Grigoriadou K."/>
            <person name="Maloupa E."/>
            <person name="Willems A."/>
        </authorList>
    </citation>
    <scope>NUCLEOTIDE SEQUENCE</scope>
    <source>
        <strain evidence="2">LMG 31228</strain>
    </source>
</reference>
<feature type="compositionally biased region" description="Pro residues" evidence="1">
    <location>
        <begin position="37"/>
        <end position="48"/>
    </location>
</feature>
<organism evidence="2 3">
    <name type="scientific">Neoroseomonas eburnea</name>
    <dbReference type="NCBI Taxonomy" id="1346889"/>
    <lineage>
        <taxon>Bacteria</taxon>
        <taxon>Pseudomonadati</taxon>
        <taxon>Pseudomonadota</taxon>
        <taxon>Alphaproteobacteria</taxon>
        <taxon>Acetobacterales</taxon>
        <taxon>Acetobacteraceae</taxon>
        <taxon>Neoroseomonas</taxon>
    </lineage>
</organism>
<gene>
    <name evidence="2" type="ORF">GXW74_21995</name>
</gene>
<evidence type="ECO:0008006" key="4">
    <source>
        <dbReference type="Google" id="ProtNLM"/>
    </source>
</evidence>
<dbReference type="RefSeq" id="WP_211848751.1">
    <property type="nucleotide sequence ID" value="NZ_JAAEDL010000028.1"/>
</dbReference>
<protein>
    <recommendedName>
        <fullName evidence="4">Flagellar assembly protein FliH/Type III secretion system HrpE domain-containing protein</fullName>
    </recommendedName>
</protein>
<name>A0A9X9XHJ1_9PROT</name>
<evidence type="ECO:0000256" key="1">
    <source>
        <dbReference type="SAM" id="MobiDB-lite"/>
    </source>
</evidence>
<feature type="region of interest" description="Disordered" evidence="1">
    <location>
        <begin position="32"/>
        <end position="51"/>
    </location>
</feature>
<evidence type="ECO:0000313" key="3">
    <source>
        <dbReference type="Proteomes" id="UP001138709"/>
    </source>
</evidence>
<keyword evidence="3" id="KW-1185">Reference proteome</keyword>